<evidence type="ECO:0000256" key="4">
    <source>
        <dbReference type="SAM" id="MobiDB-lite"/>
    </source>
</evidence>
<dbReference type="GO" id="GO:0046872">
    <property type="term" value="F:metal ion binding"/>
    <property type="evidence" value="ECO:0007669"/>
    <property type="project" value="UniProtKB-KW"/>
</dbReference>
<keyword evidence="3" id="KW-0520">NAD</keyword>
<gene>
    <name evidence="5" type="primary">pdxA</name>
    <name evidence="5" type="ORF">C5O19_03600</name>
</gene>
<dbReference type="Gene3D" id="3.40.718.10">
    <property type="entry name" value="Isopropylmalate Dehydrogenase"/>
    <property type="match status" value="1"/>
</dbReference>
<dbReference type="GO" id="GO:0016491">
    <property type="term" value="F:oxidoreductase activity"/>
    <property type="evidence" value="ECO:0007669"/>
    <property type="project" value="UniProtKB-KW"/>
</dbReference>
<feature type="region of interest" description="Disordered" evidence="4">
    <location>
        <begin position="342"/>
        <end position="587"/>
    </location>
</feature>
<dbReference type="RefSeq" id="WP_104709940.1">
    <property type="nucleotide sequence ID" value="NZ_PTRA01000001.1"/>
</dbReference>
<dbReference type="GO" id="GO:0051287">
    <property type="term" value="F:NAD binding"/>
    <property type="evidence" value="ECO:0007669"/>
    <property type="project" value="InterPro"/>
</dbReference>
<dbReference type="PANTHER" id="PTHR30004:SF6">
    <property type="entry name" value="D-THREONATE 4-PHOSPHATE DEHYDROGENASE"/>
    <property type="match status" value="1"/>
</dbReference>
<proteinExistence type="predicted"/>
<keyword evidence="1" id="KW-0479">Metal-binding</keyword>
<evidence type="ECO:0000313" key="5">
    <source>
        <dbReference type="EMBL" id="PQA58759.1"/>
    </source>
</evidence>
<name>A0A2S7IM83_9BACT</name>
<dbReference type="SUPFAM" id="SSF53659">
    <property type="entry name" value="Isocitrate/Isopropylmalate dehydrogenase-like"/>
    <property type="match status" value="1"/>
</dbReference>
<feature type="compositionally biased region" description="Basic and acidic residues" evidence="4">
    <location>
        <begin position="448"/>
        <end position="485"/>
    </location>
</feature>
<organism evidence="5 6">
    <name type="scientific">Siphonobacter curvatus</name>
    <dbReference type="NCBI Taxonomy" id="2094562"/>
    <lineage>
        <taxon>Bacteria</taxon>
        <taxon>Pseudomonadati</taxon>
        <taxon>Bacteroidota</taxon>
        <taxon>Cytophagia</taxon>
        <taxon>Cytophagales</taxon>
        <taxon>Cytophagaceae</taxon>
        <taxon>Siphonobacter</taxon>
    </lineage>
</organism>
<dbReference type="EMBL" id="PTRA01000001">
    <property type="protein sequence ID" value="PQA58759.1"/>
    <property type="molecule type" value="Genomic_DNA"/>
</dbReference>
<dbReference type="InterPro" id="IPR005255">
    <property type="entry name" value="PdxA_fam"/>
</dbReference>
<keyword evidence="2" id="KW-0560">Oxidoreductase</keyword>
<evidence type="ECO:0000256" key="1">
    <source>
        <dbReference type="ARBA" id="ARBA00022723"/>
    </source>
</evidence>
<comment type="caution">
    <text evidence="5">The sequence shown here is derived from an EMBL/GenBank/DDBJ whole genome shotgun (WGS) entry which is preliminary data.</text>
</comment>
<feature type="compositionally biased region" description="Basic and acidic residues" evidence="4">
    <location>
        <begin position="359"/>
        <end position="425"/>
    </location>
</feature>
<feature type="compositionally biased region" description="Basic and acidic residues" evidence="4">
    <location>
        <begin position="525"/>
        <end position="559"/>
    </location>
</feature>
<reference evidence="6" key="1">
    <citation type="submission" date="2018-02" db="EMBL/GenBank/DDBJ databases">
        <title>Genome sequencing of Solimonas sp. HR-BB.</title>
        <authorList>
            <person name="Lee Y."/>
            <person name="Jeon C.O."/>
        </authorList>
    </citation>
    <scope>NUCLEOTIDE SEQUENCE [LARGE SCALE GENOMIC DNA]</scope>
    <source>
        <strain evidence="6">HR-U</strain>
    </source>
</reference>
<sequence length="587" mass="66866">MSEQAQKPVIGITLGDYNGIGPEVILKALHGNQLNKHFTPVVYGSMRVLNRYKHLYDMKDWQLHPAPAADQLNTKMVNVITCFDDSQTNVEPGNVVPEAGQAAYQSLAKAVEDLKAGHLAALVTAPINKYNIQSEEFKFPGHTEYLAEAFSSSEYLMFMVSERLKVGVVTGHVPLGRVRSNINQDAVSRKLTQIIKSLKEDFGIQKPRVAVLSLNPHAGEDGLLGNEEKEVITPVIDQFRKKNHLVYGPFPADGFFGANSWKKFDAILAMYHDQGLMPFKMLAFEDGVNFTAGLPIVRTSPDHGTAYDIAGKNVADPSSMLHALYSALDIVRHRTEWESLEAQGLEHQNSAAMTELPVTDERDPRTETSTRSQERPNKEERPNREDRPNRDERQPREERATREDRPNREDRSNRENRQPREDRRPAASPVATDLPASDPVAEQPLQPKTEEQRTNERPRREDRQNRNNRPQREERQQRPDRRENQNQRPPQEVSADATPSGSEEQRPNERPRREDRQNRNNNPRFQRDERQPRPDRRENQNQRPKPDQEGTPSENREAQVKLLAISQSLLIAKTPPTNAKPDETPEA</sequence>
<dbReference type="PANTHER" id="PTHR30004">
    <property type="entry name" value="4-HYDROXYTHREONINE-4-PHOSPHATE DEHYDROGENASE"/>
    <property type="match status" value="1"/>
</dbReference>
<dbReference type="AlphaFoldDB" id="A0A2S7IM83"/>
<evidence type="ECO:0000256" key="2">
    <source>
        <dbReference type="ARBA" id="ARBA00023002"/>
    </source>
</evidence>
<keyword evidence="6" id="KW-1185">Reference proteome</keyword>
<evidence type="ECO:0000256" key="3">
    <source>
        <dbReference type="ARBA" id="ARBA00023027"/>
    </source>
</evidence>
<dbReference type="Proteomes" id="UP000239590">
    <property type="component" value="Unassembled WGS sequence"/>
</dbReference>
<dbReference type="NCBIfam" id="TIGR00557">
    <property type="entry name" value="pdxA"/>
    <property type="match status" value="1"/>
</dbReference>
<dbReference type="Pfam" id="PF04166">
    <property type="entry name" value="PdxA"/>
    <property type="match status" value="1"/>
</dbReference>
<evidence type="ECO:0000313" key="6">
    <source>
        <dbReference type="Proteomes" id="UP000239590"/>
    </source>
</evidence>
<protein>
    <submittedName>
        <fullName evidence="5">4-hydroxythreonine-4-phosphate dehydrogenase PdxA</fullName>
    </submittedName>
</protein>
<dbReference type="OrthoDB" id="9801783at2"/>
<feature type="compositionally biased region" description="Basic and acidic residues" evidence="4">
    <location>
        <begin position="503"/>
        <end position="518"/>
    </location>
</feature>
<accession>A0A2S7IM83</accession>